<comment type="caution">
    <text evidence="1">The sequence shown here is derived from an EMBL/GenBank/DDBJ whole genome shotgun (WGS) entry which is preliminary data.</text>
</comment>
<evidence type="ECO:0000313" key="1">
    <source>
        <dbReference type="EMBL" id="CAG8802375.1"/>
    </source>
</evidence>
<protein>
    <submittedName>
        <fullName evidence="1">8693_t:CDS:1</fullName>
    </submittedName>
</protein>
<reference evidence="1" key="1">
    <citation type="submission" date="2021-06" db="EMBL/GenBank/DDBJ databases">
        <authorList>
            <person name="Kallberg Y."/>
            <person name="Tangrot J."/>
            <person name="Rosling A."/>
        </authorList>
    </citation>
    <scope>NUCLEOTIDE SEQUENCE</scope>
    <source>
        <strain evidence="1">MA461A</strain>
    </source>
</reference>
<organism evidence="1 2">
    <name type="scientific">Racocetra persica</name>
    <dbReference type="NCBI Taxonomy" id="160502"/>
    <lineage>
        <taxon>Eukaryota</taxon>
        <taxon>Fungi</taxon>
        <taxon>Fungi incertae sedis</taxon>
        <taxon>Mucoromycota</taxon>
        <taxon>Glomeromycotina</taxon>
        <taxon>Glomeromycetes</taxon>
        <taxon>Diversisporales</taxon>
        <taxon>Gigasporaceae</taxon>
        <taxon>Racocetra</taxon>
    </lineage>
</organism>
<evidence type="ECO:0000313" key="2">
    <source>
        <dbReference type="Proteomes" id="UP000789920"/>
    </source>
</evidence>
<feature type="non-terminal residue" evidence="1">
    <location>
        <position position="62"/>
    </location>
</feature>
<name>A0ACA9RP61_9GLOM</name>
<keyword evidence="2" id="KW-1185">Reference proteome</keyword>
<sequence length="62" mass="7338">GQKLYVQNQQTYVVLNNYSESNEIDPLIELANQNKSIKKRKSKFQRGEILVEWKQKKIKEGD</sequence>
<gene>
    <name evidence="1" type="ORF">RPERSI_LOCUS21306</name>
</gene>
<dbReference type="Proteomes" id="UP000789920">
    <property type="component" value="Unassembled WGS sequence"/>
</dbReference>
<accession>A0ACA9RP61</accession>
<feature type="non-terminal residue" evidence="1">
    <location>
        <position position="1"/>
    </location>
</feature>
<proteinExistence type="predicted"/>
<dbReference type="EMBL" id="CAJVQC010062108">
    <property type="protein sequence ID" value="CAG8802375.1"/>
    <property type="molecule type" value="Genomic_DNA"/>
</dbReference>